<protein>
    <submittedName>
        <fullName evidence="1">Uncharacterized protein</fullName>
    </submittedName>
</protein>
<dbReference type="AlphaFoldDB" id="A0A8J9SP56"/>
<evidence type="ECO:0000313" key="1">
    <source>
        <dbReference type="EMBL" id="CAG9278260.1"/>
    </source>
</evidence>
<organism evidence="1">
    <name type="scientific">Phaeodactylum tricornutum</name>
    <name type="common">Diatom</name>
    <dbReference type="NCBI Taxonomy" id="2850"/>
    <lineage>
        <taxon>Eukaryota</taxon>
        <taxon>Sar</taxon>
        <taxon>Stramenopiles</taxon>
        <taxon>Ochrophyta</taxon>
        <taxon>Bacillariophyta</taxon>
        <taxon>Bacillariophyceae</taxon>
        <taxon>Bacillariophycidae</taxon>
        <taxon>Naviculales</taxon>
        <taxon>Phaeodactylaceae</taxon>
        <taxon>Phaeodactylum</taxon>
    </lineage>
</organism>
<proteinExistence type="predicted"/>
<accession>A0A8J9SP56</accession>
<dbReference type="Gene3D" id="3.40.50.300">
    <property type="entry name" value="P-loop containing nucleotide triphosphate hydrolases"/>
    <property type="match status" value="1"/>
</dbReference>
<name>A0A8J9SP56_PHATR</name>
<dbReference type="Proteomes" id="UP000836788">
    <property type="component" value="Chromosome 10"/>
</dbReference>
<dbReference type="InterPro" id="IPR027417">
    <property type="entry name" value="P-loop_NTPase"/>
</dbReference>
<dbReference type="EMBL" id="OU594951">
    <property type="protein sequence ID" value="CAG9278260.1"/>
    <property type="molecule type" value="Genomic_DNA"/>
</dbReference>
<sequence>MLSERKEVRPPNPIKNRIFQVVLLLAALGVVAVSIENARVAFLSENVGKQLAVTPRVKKRLPDMSETGGVVIFFHVAKTGGTTIRSNVAQMPGVRRLWVLDTPALFKNYTVEATSYLKGQPTDPTKPILFLEFHGFRSIGMKPLHNAIEKWRAVATQYNTSLFTFTVLREPVSFAVSNFNFFYAEPCSFGEKGCFWPLWPATEKSLVATASPNLQCLLLVKDHNTIFKNATRPDVKKRECVDIYEMMRQDMDWIGRTETLSTETEPLLAHVLLGNASKAAEMRVYNHNSLPAQLKASKLSTAAIQYIRNISQFDQAMYERTQMDYPIEMWEELEPQNELLSPLEKAA</sequence>
<gene>
    <name evidence="1" type="ORF">PTTT1_LOCUS6374</name>
</gene>
<reference evidence="1" key="1">
    <citation type="submission" date="2022-02" db="EMBL/GenBank/DDBJ databases">
        <authorList>
            <person name="Giguere J D."/>
        </authorList>
    </citation>
    <scope>NUCLEOTIDE SEQUENCE</scope>
    <source>
        <strain evidence="1">CCAP 1055/1</strain>
    </source>
</reference>